<dbReference type="Proteomes" id="UP000733379">
    <property type="component" value="Unassembled WGS sequence"/>
</dbReference>
<dbReference type="InterPro" id="IPR050482">
    <property type="entry name" value="Sensor_HK_TwoCompSys"/>
</dbReference>
<evidence type="ECO:0000313" key="5">
    <source>
        <dbReference type="EMBL" id="MBU3065325.1"/>
    </source>
</evidence>
<keyword evidence="3" id="KW-0902">Two-component regulatory system</keyword>
<dbReference type="Pfam" id="PF07730">
    <property type="entry name" value="HisKA_3"/>
    <property type="match status" value="1"/>
</dbReference>
<evidence type="ECO:0000256" key="3">
    <source>
        <dbReference type="ARBA" id="ARBA00023012"/>
    </source>
</evidence>
<dbReference type="Gene3D" id="3.30.565.10">
    <property type="entry name" value="Histidine kinase-like ATPase, C-terminal domain"/>
    <property type="match status" value="1"/>
</dbReference>
<evidence type="ECO:0000313" key="6">
    <source>
        <dbReference type="Proteomes" id="UP000733379"/>
    </source>
</evidence>
<feature type="domain" description="GAF" evidence="4">
    <location>
        <begin position="12"/>
        <end position="173"/>
    </location>
</feature>
<evidence type="ECO:0000256" key="1">
    <source>
        <dbReference type="ARBA" id="ARBA00022679"/>
    </source>
</evidence>
<dbReference type="PANTHER" id="PTHR24421:SF61">
    <property type="entry name" value="OXYGEN SENSOR HISTIDINE KINASE NREB"/>
    <property type="match status" value="1"/>
</dbReference>
<reference evidence="5 6" key="1">
    <citation type="submission" date="2021-06" db="EMBL/GenBank/DDBJ databases">
        <title>Actinomycetes sequencing.</title>
        <authorList>
            <person name="Shan Q."/>
        </authorList>
    </citation>
    <scope>NUCLEOTIDE SEQUENCE [LARGE SCALE GENOMIC DNA]</scope>
    <source>
        <strain evidence="5 6">NEAU-G5</strain>
    </source>
</reference>
<evidence type="ECO:0000256" key="2">
    <source>
        <dbReference type="ARBA" id="ARBA00022777"/>
    </source>
</evidence>
<keyword evidence="2" id="KW-0418">Kinase</keyword>
<gene>
    <name evidence="5" type="ORF">KO481_27830</name>
</gene>
<proteinExistence type="predicted"/>
<dbReference type="SMART" id="SM00065">
    <property type="entry name" value="GAF"/>
    <property type="match status" value="1"/>
</dbReference>
<dbReference type="InterPro" id="IPR011712">
    <property type="entry name" value="Sig_transdc_His_kin_sub3_dim/P"/>
</dbReference>
<dbReference type="RefSeq" id="WP_215921366.1">
    <property type="nucleotide sequence ID" value="NZ_JAHKNI010000010.1"/>
</dbReference>
<keyword evidence="6" id="KW-1185">Reference proteome</keyword>
<name>A0ABS6B6E0_9NOCA</name>
<sequence>MRGDRVPEPLVTFDEVYADALTPLDRAMAVRRMVCTVPEAAGVDMAWAGEPEGPDRIVLHDPVNSVSNVIDGLIVPSGVGVGGRVLYTRRPHWAGDYLGRPEISGMFTLQAQAEQVRAMVAVPIMYQDRLLGVLYGANRYETEFGDRTIAALEQIAQRTATAQVVAERARHAAEVAMHEERRRVALELHDSVGAMLFTLGAGIRRLGAEPDLGPDIRRRLADMERQAAEATAALRGSLRALNAPPEQVALGVALREHCTAFARRTGIDARMLTLTELPVLSPAAIEALADTTREALLNVEKHAHARSVVISVFAAGSGVTVAISDDGQGPPAELGEHDGMGLESLGDRLGRIGGHLTILRNDDGGFTLQAWVLATSR</sequence>
<dbReference type="EMBL" id="JAHKNI010000010">
    <property type="protein sequence ID" value="MBU3065325.1"/>
    <property type="molecule type" value="Genomic_DNA"/>
</dbReference>
<dbReference type="Pfam" id="PF13185">
    <property type="entry name" value="GAF_2"/>
    <property type="match status" value="1"/>
</dbReference>
<dbReference type="Gene3D" id="3.30.450.40">
    <property type="match status" value="1"/>
</dbReference>
<comment type="caution">
    <text evidence="5">The sequence shown here is derived from an EMBL/GenBank/DDBJ whole genome shotgun (WGS) entry which is preliminary data.</text>
</comment>
<accession>A0ABS6B6E0</accession>
<dbReference type="SUPFAM" id="SSF55781">
    <property type="entry name" value="GAF domain-like"/>
    <property type="match status" value="1"/>
</dbReference>
<evidence type="ECO:0000259" key="4">
    <source>
        <dbReference type="SMART" id="SM00065"/>
    </source>
</evidence>
<protein>
    <submittedName>
        <fullName evidence="5">GAF domain-containing protein</fullName>
    </submittedName>
</protein>
<dbReference type="SUPFAM" id="SSF55874">
    <property type="entry name" value="ATPase domain of HSP90 chaperone/DNA topoisomerase II/histidine kinase"/>
    <property type="match status" value="1"/>
</dbReference>
<dbReference type="InterPro" id="IPR036890">
    <property type="entry name" value="HATPase_C_sf"/>
</dbReference>
<organism evidence="5 6">
    <name type="scientific">Nocardia albiluteola</name>
    <dbReference type="NCBI Taxonomy" id="2842303"/>
    <lineage>
        <taxon>Bacteria</taxon>
        <taxon>Bacillati</taxon>
        <taxon>Actinomycetota</taxon>
        <taxon>Actinomycetes</taxon>
        <taxon>Mycobacteriales</taxon>
        <taxon>Nocardiaceae</taxon>
        <taxon>Nocardia</taxon>
    </lineage>
</organism>
<dbReference type="InterPro" id="IPR029016">
    <property type="entry name" value="GAF-like_dom_sf"/>
</dbReference>
<keyword evidence="1" id="KW-0808">Transferase</keyword>
<dbReference type="InterPro" id="IPR003018">
    <property type="entry name" value="GAF"/>
</dbReference>
<dbReference type="Gene3D" id="1.20.5.1930">
    <property type="match status" value="1"/>
</dbReference>
<dbReference type="CDD" id="cd16917">
    <property type="entry name" value="HATPase_UhpB-NarQ-NarX-like"/>
    <property type="match status" value="1"/>
</dbReference>
<dbReference type="PANTHER" id="PTHR24421">
    <property type="entry name" value="NITRATE/NITRITE SENSOR PROTEIN NARX-RELATED"/>
    <property type="match status" value="1"/>
</dbReference>